<dbReference type="InterPro" id="IPR050090">
    <property type="entry name" value="Tyrosine_recombinase_XerCD"/>
</dbReference>
<evidence type="ECO:0000313" key="7">
    <source>
        <dbReference type="Proteomes" id="UP001595704"/>
    </source>
</evidence>
<comment type="similarity">
    <text evidence="1">Belongs to the 'phage' integrase family.</text>
</comment>
<reference evidence="7" key="1">
    <citation type="journal article" date="2019" name="Int. J. Syst. Evol. Microbiol.">
        <title>The Global Catalogue of Microorganisms (GCM) 10K type strain sequencing project: providing services to taxonomists for standard genome sequencing and annotation.</title>
        <authorList>
            <consortium name="The Broad Institute Genomics Platform"/>
            <consortium name="The Broad Institute Genome Sequencing Center for Infectious Disease"/>
            <person name="Wu L."/>
            <person name="Ma J."/>
        </authorList>
    </citation>
    <scope>NUCLEOTIDE SEQUENCE [LARGE SCALE GENOMIC DNA]</scope>
    <source>
        <strain evidence="7">KCTC 42282</strain>
    </source>
</reference>
<gene>
    <name evidence="6" type="ORF">ACFONL_23015</name>
</gene>
<sequence length="351" mass="38855">MVIRIEMKGIHRVRKALANGKTATYFYAWRGGPRLEGKPGTADFKASYDRAIASRQAVPSGNFFSVISAYKASGEFSKLAARTRADYLRHIAGIEAKFGTMPLSGFSEANKRVTRGVFKSWRDDLATKSMRQADYAWSVLGRICSWGLDRGRVATNPCERGGRLYESERNDNVWTDADEARFIAKAPKHLHLALLLAVWTGQRQGDLLRLTWSNYDGTNIRLRQGKTGKRLVVPVGAPLKSALDAEASRKRGALMLLTRDGERWTEDGFRSSWAKACAKAGIEGLTFHDLRGSAVTRLALAGATVPEIATFTGHSLRDVESILDSHYLSRDQGLAASAIRKLERRGEQPEP</sequence>
<evidence type="ECO:0000256" key="3">
    <source>
        <dbReference type="ARBA" id="ARBA00023125"/>
    </source>
</evidence>
<protein>
    <submittedName>
        <fullName evidence="6">Tyrosine-type recombinase/integrase</fullName>
    </submittedName>
</protein>
<organism evidence="6 7">
    <name type="scientific">Camelimonas fluminis</name>
    <dbReference type="NCBI Taxonomy" id="1576911"/>
    <lineage>
        <taxon>Bacteria</taxon>
        <taxon>Pseudomonadati</taxon>
        <taxon>Pseudomonadota</taxon>
        <taxon>Alphaproteobacteria</taxon>
        <taxon>Hyphomicrobiales</taxon>
        <taxon>Chelatococcaceae</taxon>
        <taxon>Camelimonas</taxon>
    </lineage>
</organism>
<name>A0ABV7UNU1_9HYPH</name>
<dbReference type="RefSeq" id="WP_210319970.1">
    <property type="nucleotide sequence ID" value="NZ_BNCG01000130.1"/>
</dbReference>
<keyword evidence="7" id="KW-1185">Reference proteome</keyword>
<evidence type="ECO:0000259" key="5">
    <source>
        <dbReference type="PROSITE" id="PS51898"/>
    </source>
</evidence>
<dbReference type="InterPro" id="IPR002104">
    <property type="entry name" value="Integrase_catalytic"/>
</dbReference>
<accession>A0ABV7UNU1</accession>
<dbReference type="InterPro" id="IPR011010">
    <property type="entry name" value="DNA_brk_join_enz"/>
</dbReference>
<dbReference type="SUPFAM" id="SSF56349">
    <property type="entry name" value="DNA breaking-rejoining enzymes"/>
    <property type="match status" value="1"/>
</dbReference>
<evidence type="ECO:0000256" key="2">
    <source>
        <dbReference type="ARBA" id="ARBA00022908"/>
    </source>
</evidence>
<comment type="caution">
    <text evidence="6">The sequence shown here is derived from an EMBL/GenBank/DDBJ whole genome shotgun (WGS) entry which is preliminary data.</text>
</comment>
<dbReference type="PANTHER" id="PTHR30349:SF64">
    <property type="entry name" value="PROPHAGE INTEGRASE INTD-RELATED"/>
    <property type="match status" value="1"/>
</dbReference>
<dbReference type="PROSITE" id="PS51898">
    <property type="entry name" value="TYR_RECOMBINASE"/>
    <property type="match status" value="1"/>
</dbReference>
<dbReference type="Proteomes" id="UP001595704">
    <property type="component" value="Unassembled WGS sequence"/>
</dbReference>
<keyword evidence="4" id="KW-0233">DNA recombination</keyword>
<evidence type="ECO:0000256" key="4">
    <source>
        <dbReference type="ARBA" id="ARBA00023172"/>
    </source>
</evidence>
<dbReference type="Gene3D" id="1.10.443.10">
    <property type="entry name" value="Intergrase catalytic core"/>
    <property type="match status" value="1"/>
</dbReference>
<keyword evidence="3" id="KW-0238">DNA-binding</keyword>
<keyword evidence="2" id="KW-0229">DNA integration</keyword>
<dbReference type="InterPro" id="IPR010998">
    <property type="entry name" value="Integrase_recombinase_N"/>
</dbReference>
<dbReference type="PANTHER" id="PTHR30349">
    <property type="entry name" value="PHAGE INTEGRASE-RELATED"/>
    <property type="match status" value="1"/>
</dbReference>
<dbReference type="EMBL" id="JBHRYC010000128">
    <property type="protein sequence ID" value="MFC3640208.1"/>
    <property type="molecule type" value="Genomic_DNA"/>
</dbReference>
<dbReference type="InterPro" id="IPR013762">
    <property type="entry name" value="Integrase-like_cat_sf"/>
</dbReference>
<evidence type="ECO:0000256" key="1">
    <source>
        <dbReference type="ARBA" id="ARBA00008857"/>
    </source>
</evidence>
<dbReference type="Pfam" id="PF00589">
    <property type="entry name" value="Phage_integrase"/>
    <property type="match status" value="1"/>
</dbReference>
<dbReference type="Gene3D" id="1.10.150.130">
    <property type="match status" value="1"/>
</dbReference>
<feature type="domain" description="Tyr recombinase" evidence="5">
    <location>
        <begin position="169"/>
        <end position="340"/>
    </location>
</feature>
<proteinExistence type="inferred from homology"/>
<evidence type="ECO:0000313" key="6">
    <source>
        <dbReference type="EMBL" id="MFC3640208.1"/>
    </source>
</evidence>